<dbReference type="OrthoDB" id="3497702at2759"/>
<accession>A0A6G1ILP9</accession>
<feature type="chain" id="PRO_5026008562" evidence="1">
    <location>
        <begin position="19"/>
        <end position="130"/>
    </location>
</feature>
<dbReference type="AlphaFoldDB" id="A0A6G1ILP9"/>
<evidence type="ECO:0000256" key="1">
    <source>
        <dbReference type="SAM" id="SignalP"/>
    </source>
</evidence>
<reference evidence="2" key="1">
    <citation type="journal article" date="2020" name="Stud. Mycol.">
        <title>101 Dothideomycetes genomes: a test case for predicting lifestyles and emergence of pathogens.</title>
        <authorList>
            <person name="Haridas S."/>
            <person name="Albert R."/>
            <person name="Binder M."/>
            <person name="Bloem J."/>
            <person name="Labutti K."/>
            <person name="Salamov A."/>
            <person name="Andreopoulos B."/>
            <person name="Baker S."/>
            <person name="Barry K."/>
            <person name="Bills G."/>
            <person name="Bluhm B."/>
            <person name="Cannon C."/>
            <person name="Castanera R."/>
            <person name="Culley D."/>
            <person name="Daum C."/>
            <person name="Ezra D."/>
            <person name="Gonzalez J."/>
            <person name="Henrissat B."/>
            <person name="Kuo A."/>
            <person name="Liang C."/>
            <person name="Lipzen A."/>
            <person name="Lutzoni F."/>
            <person name="Magnuson J."/>
            <person name="Mondo S."/>
            <person name="Nolan M."/>
            <person name="Ohm R."/>
            <person name="Pangilinan J."/>
            <person name="Park H.-J."/>
            <person name="Ramirez L."/>
            <person name="Alfaro M."/>
            <person name="Sun H."/>
            <person name="Tritt A."/>
            <person name="Yoshinaga Y."/>
            <person name="Zwiers L.-H."/>
            <person name="Turgeon B."/>
            <person name="Goodwin S."/>
            <person name="Spatafora J."/>
            <person name="Crous P."/>
            <person name="Grigoriev I."/>
        </authorList>
    </citation>
    <scope>NUCLEOTIDE SEQUENCE</scope>
    <source>
        <strain evidence="2">CBS 122367</strain>
    </source>
</reference>
<gene>
    <name evidence="2" type="ORF">K458DRAFT_119832</name>
</gene>
<protein>
    <submittedName>
        <fullName evidence="2">Uncharacterized protein</fullName>
    </submittedName>
</protein>
<keyword evidence="1" id="KW-0732">Signal</keyword>
<dbReference type="EMBL" id="MU005606">
    <property type="protein sequence ID" value="KAF2679075.1"/>
    <property type="molecule type" value="Genomic_DNA"/>
</dbReference>
<dbReference type="Proteomes" id="UP000799291">
    <property type="component" value="Unassembled WGS sequence"/>
</dbReference>
<sequence length="130" mass="13861">MKFTIALIAGIFSTAAVAAPAMEARETYKSLTFRITNDLTGRNAAATVLTDGMARNLIDLFRGSAIQNEYGAIIGTSVDLTGGFTDATRCFFQDGNTVINFNGKATHADLDGNPAIALPVYMNNFNIQCV</sequence>
<evidence type="ECO:0000313" key="3">
    <source>
        <dbReference type="Proteomes" id="UP000799291"/>
    </source>
</evidence>
<feature type="signal peptide" evidence="1">
    <location>
        <begin position="1"/>
        <end position="18"/>
    </location>
</feature>
<evidence type="ECO:0000313" key="2">
    <source>
        <dbReference type="EMBL" id="KAF2679075.1"/>
    </source>
</evidence>
<organism evidence="2 3">
    <name type="scientific">Lentithecium fluviatile CBS 122367</name>
    <dbReference type="NCBI Taxonomy" id="1168545"/>
    <lineage>
        <taxon>Eukaryota</taxon>
        <taxon>Fungi</taxon>
        <taxon>Dikarya</taxon>
        <taxon>Ascomycota</taxon>
        <taxon>Pezizomycotina</taxon>
        <taxon>Dothideomycetes</taxon>
        <taxon>Pleosporomycetidae</taxon>
        <taxon>Pleosporales</taxon>
        <taxon>Massarineae</taxon>
        <taxon>Lentitheciaceae</taxon>
        <taxon>Lentithecium</taxon>
    </lineage>
</organism>
<name>A0A6G1ILP9_9PLEO</name>
<proteinExistence type="predicted"/>
<keyword evidence="3" id="KW-1185">Reference proteome</keyword>